<evidence type="ECO:0000313" key="3">
    <source>
        <dbReference type="Proteomes" id="UP001084197"/>
    </source>
</evidence>
<comment type="caution">
    <text evidence="2">The sequence shown here is derived from an EMBL/GenBank/DDBJ whole genome shotgun (WGS) entry which is preliminary data.</text>
</comment>
<dbReference type="AlphaFoldDB" id="A0A9J6RF42"/>
<dbReference type="RefSeq" id="WP_268780558.1">
    <property type="nucleotide sequence ID" value="NZ_JAPRAT010000022.1"/>
</dbReference>
<keyword evidence="3" id="KW-1185">Reference proteome</keyword>
<keyword evidence="1" id="KW-0812">Transmembrane</keyword>
<keyword evidence="1" id="KW-0472">Membrane</keyword>
<proteinExistence type="predicted"/>
<dbReference type="Pfam" id="PF04087">
    <property type="entry name" value="DUF389"/>
    <property type="match status" value="1"/>
</dbReference>
<feature type="transmembrane region" description="Helical" evidence="1">
    <location>
        <begin position="142"/>
        <end position="165"/>
    </location>
</feature>
<dbReference type="PANTHER" id="PTHR20992:SF9">
    <property type="entry name" value="AT15442P-RELATED"/>
    <property type="match status" value="1"/>
</dbReference>
<dbReference type="Proteomes" id="UP001084197">
    <property type="component" value="Unassembled WGS sequence"/>
</dbReference>
<organism evidence="2 3">
    <name type="scientific">Natronobacillus azotifigens</name>
    <dbReference type="NCBI Taxonomy" id="472978"/>
    <lineage>
        <taxon>Bacteria</taxon>
        <taxon>Bacillati</taxon>
        <taxon>Bacillota</taxon>
        <taxon>Bacilli</taxon>
        <taxon>Bacillales</taxon>
        <taxon>Bacillaceae</taxon>
        <taxon>Natronobacillus</taxon>
    </lineage>
</organism>
<dbReference type="EMBL" id="JAPRAT010000022">
    <property type="protein sequence ID" value="MCZ0703793.1"/>
    <property type="molecule type" value="Genomic_DNA"/>
</dbReference>
<dbReference type="NCBIfam" id="TIGR00341">
    <property type="entry name" value="TIGR00341 family protein"/>
    <property type="match status" value="1"/>
</dbReference>
<evidence type="ECO:0000313" key="2">
    <source>
        <dbReference type="EMBL" id="MCZ0703793.1"/>
    </source>
</evidence>
<feature type="transmembrane region" description="Helical" evidence="1">
    <location>
        <begin position="311"/>
        <end position="330"/>
    </location>
</feature>
<keyword evidence="1" id="KW-1133">Transmembrane helix</keyword>
<gene>
    <name evidence="2" type="ORF">OWO01_11225</name>
</gene>
<sequence length="331" mass="36657">MELQLLEVYIPNDKLEHFQKEIENFSILSQWRARISEQEQVFKLLIEKQHAEGVLNFLETEASYDTKTRALLYNISTYIPHIEEEEEEPSQEEKQAEITRASRHELYNVVNSSSHLTVNFKWMLVLSAIVATTGIVKDSAAVVIGAMVIAPLIGPFTSLAFSALLGDYKLMRRSVSTALFGIVVPLAIAAVFGFVFEIPLDSEEFLARTNVEMMDIILALAAGAAGALSFAKRVSEALVGVMVSVALLPPTIVLGMLVGAGEWQTILTPFLLLLVNVHAILLSAIIVFWLTGIKPVNWQEIQAANTSRKMALFFVAMVIIILGVVIYFISF</sequence>
<feature type="transmembrane region" description="Helical" evidence="1">
    <location>
        <begin position="177"/>
        <end position="196"/>
    </location>
</feature>
<name>A0A9J6RF42_9BACI</name>
<dbReference type="InterPro" id="IPR005240">
    <property type="entry name" value="DUF389"/>
</dbReference>
<protein>
    <submittedName>
        <fullName evidence="2">TIGR00341 family protein</fullName>
    </submittedName>
</protein>
<dbReference type="PANTHER" id="PTHR20992">
    <property type="entry name" value="AT15442P-RELATED"/>
    <property type="match status" value="1"/>
</dbReference>
<feature type="transmembrane region" description="Helical" evidence="1">
    <location>
        <begin position="266"/>
        <end position="290"/>
    </location>
</feature>
<feature type="transmembrane region" description="Helical" evidence="1">
    <location>
        <begin position="238"/>
        <end position="260"/>
    </location>
</feature>
<evidence type="ECO:0000256" key="1">
    <source>
        <dbReference type="SAM" id="Phobius"/>
    </source>
</evidence>
<feature type="transmembrane region" description="Helical" evidence="1">
    <location>
        <begin position="118"/>
        <end position="136"/>
    </location>
</feature>
<reference evidence="2" key="1">
    <citation type="submission" date="2022-11" db="EMBL/GenBank/DDBJ databases">
        <title>WGS of Natronobacillus azotifigens 24KS-1, an anaerobic diazotrophic haloalkaliphile from soda-rich habitats.</title>
        <authorList>
            <person name="Sorokin D.Y."/>
            <person name="Merkel A.Y."/>
        </authorList>
    </citation>
    <scope>NUCLEOTIDE SEQUENCE</scope>
    <source>
        <strain evidence="2">24KS-1</strain>
    </source>
</reference>
<feature type="transmembrane region" description="Helical" evidence="1">
    <location>
        <begin position="216"/>
        <end position="231"/>
    </location>
</feature>
<accession>A0A9J6RF42</accession>